<dbReference type="Proteomes" id="UP000027337">
    <property type="component" value="Unassembled WGS sequence"/>
</dbReference>
<comment type="caution">
    <text evidence="1">The sequence shown here is derived from an EMBL/GenBank/DDBJ whole genome shotgun (WGS) entry which is preliminary data.</text>
</comment>
<keyword evidence="2" id="KW-1185">Reference proteome</keyword>
<dbReference type="AlphaFoldDB" id="A0A061SS03"/>
<dbReference type="EMBL" id="JEMU01000002">
    <property type="protein sequence ID" value="KAJ04496.1"/>
    <property type="molecule type" value="Genomic_DNA"/>
</dbReference>
<dbReference type="RefSeq" id="WP_037905159.1">
    <property type="nucleotide sequence ID" value="NZ_JEMU01000002.1"/>
</dbReference>
<dbReference type="SUPFAM" id="SSF53474">
    <property type="entry name" value="alpha/beta-Hydrolases"/>
    <property type="match status" value="1"/>
</dbReference>
<evidence type="ECO:0000313" key="1">
    <source>
        <dbReference type="EMBL" id="KAJ04496.1"/>
    </source>
</evidence>
<accession>A0A061SS03</accession>
<dbReference type="PIRSF" id="PIRSF037442">
    <property type="entry name" value="UCP037442_abhydr"/>
    <property type="match status" value="1"/>
</dbReference>
<name>A0A061SS03_9RHOB</name>
<proteinExistence type="predicted"/>
<sequence>MADGATYAHSRGPLKKAEVFKTTDGAELVGEFFLPVNAARGALVMNGATGVPQTFYRAFAEYAAQEHGFVVFTYDYRDMGRSGRGSVRRSTASMADWGLQDQQAARAYVRRNFPELAFWTIGHSLGAMTLPLQQDTDGIDRVICVASGNVSHSDHPWPYRAQALMFWFGLGPVVAGVFGYVPGKLLGIGADLPGPAYWQWRRWCTSKNTFGDEAGRSLPAIHWDQPQTQVKFIAFDDDVMMPPHCVKRLAGDYGKTDTDVTVITPEAHGLKAVGHLSAFSRKNRAIWDQILA</sequence>
<gene>
    <name evidence="1" type="ORF">PM02_03375</name>
</gene>
<evidence type="ECO:0000313" key="2">
    <source>
        <dbReference type="Proteomes" id="UP000027337"/>
    </source>
</evidence>
<dbReference type="eggNOG" id="COG4757">
    <property type="taxonomic scope" value="Bacteria"/>
</dbReference>
<reference evidence="1 2" key="1">
    <citation type="journal article" date="2014" name="Genome Announc.">
        <title>Draft Genome Sequences of Two Isolates of the Roseobacter Group, Sulfitobacter sp. Strains 3SOLIMAR09 and 1FIGIMAR09, from Harbors of Mallorca Island (Mediterranean Sea).</title>
        <authorList>
            <person name="Mas-Llado M."/>
            <person name="Pina-Villalonga J.M."/>
            <person name="Brunet-Galmes I."/>
            <person name="Nogales B."/>
            <person name="Bosch R."/>
        </authorList>
    </citation>
    <scope>NUCLEOTIDE SEQUENCE [LARGE SCALE GENOMIC DNA]</scope>
    <source>
        <strain evidence="1 2">1FIGIMAR09</strain>
    </source>
</reference>
<protein>
    <submittedName>
        <fullName evidence="1">Uncharacterized protein</fullName>
    </submittedName>
</protein>
<organism evidence="1 2">
    <name type="scientific">Sulfitobacter mediterraneus</name>
    <dbReference type="NCBI Taxonomy" id="83219"/>
    <lineage>
        <taxon>Bacteria</taxon>
        <taxon>Pseudomonadati</taxon>
        <taxon>Pseudomonadota</taxon>
        <taxon>Alphaproteobacteria</taxon>
        <taxon>Rhodobacterales</taxon>
        <taxon>Roseobacteraceae</taxon>
        <taxon>Sulfitobacter</taxon>
    </lineage>
</organism>
<dbReference type="InterPro" id="IPR017208">
    <property type="entry name" value="UCP037442_abhydr"/>
</dbReference>
<dbReference type="Gene3D" id="3.40.50.1820">
    <property type="entry name" value="alpha/beta hydrolase"/>
    <property type="match status" value="1"/>
</dbReference>
<dbReference type="InterPro" id="IPR029058">
    <property type="entry name" value="AB_hydrolase_fold"/>
</dbReference>